<evidence type="ECO:0000259" key="2">
    <source>
        <dbReference type="Pfam" id="PF00582"/>
    </source>
</evidence>
<reference evidence="3" key="1">
    <citation type="submission" date="2021-01" db="EMBL/GenBank/DDBJ databases">
        <title>Whole genome shotgun sequence of Actinoplanes nipponensis NBRC 14063.</title>
        <authorList>
            <person name="Komaki H."/>
            <person name="Tamura T."/>
        </authorList>
    </citation>
    <scope>NUCLEOTIDE SEQUENCE</scope>
    <source>
        <strain evidence="3">NBRC 14063</strain>
    </source>
</reference>
<keyword evidence="4" id="KW-1185">Reference proteome</keyword>
<name>A0A919MQY5_9ACTN</name>
<dbReference type="EMBL" id="BOMQ01000095">
    <property type="protein sequence ID" value="GIE54111.1"/>
    <property type="molecule type" value="Genomic_DNA"/>
</dbReference>
<protein>
    <submittedName>
        <fullName evidence="3">Universal stress protein</fullName>
    </submittedName>
</protein>
<dbReference type="PANTHER" id="PTHR46553">
    <property type="entry name" value="ADENINE NUCLEOTIDE ALPHA HYDROLASES-LIKE SUPERFAMILY PROTEIN"/>
    <property type="match status" value="1"/>
</dbReference>
<dbReference type="PANTHER" id="PTHR46553:SF3">
    <property type="entry name" value="ADENINE NUCLEOTIDE ALPHA HYDROLASES-LIKE SUPERFAMILY PROTEIN"/>
    <property type="match status" value="1"/>
</dbReference>
<comment type="similarity">
    <text evidence="1">Belongs to the universal stress protein A family.</text>
</comment>
<dbReference type="InterPro" id="IPR006015">
    <property type="entry name" value="Universal_stress_UspA"/>
</dbReference>
<dbReference type="PRINTS" id="PR01438">
    <property type="entry name" value="UNVRSLSTRESS"/>
</dbReference>
<feature type="domain" description="UspA" evidence="2">
    <location>
        <begin position="4"/>
        <end position="143"/>
    </location>
</feature>
<dbReference type="CDD" id="cd23659">
    <property type="entry name" value="USP_At3g01520-like"/>
    <property type="match status" value="1"/>
</dbReference>
<comment type="caution">
    <text evidence="3">The sequence shown here is derived from an EMBL/GenBank/DDBJ whole genome shotgun (WGS) entry which is preliminary data.</text>
</comment>
<evidence type="ECO:0000256" key="1">
    <source>
        <dbReference type="ARBA" id="ARBA00008791"/>
    </source>
</evidence>
<organism evidence="3 4">
    <name type="scientific">Actinoplanes nipponensis</name>
    <dbReference type="NCBI Taxonomy" id="135950"/>
    <lineage>
        <taxon>Bacteria</taxon>
        <taxon>Bacillati</taxon>
        <taxon>Actinomycetota</taxon>
        <taxon>Actinomycetes</taxon>
        <taxon>Micromonosporales</taxon>
        <taxon>Micromonosporaceae</taxon>
        <taxon>Actinoplanes</taxon>
    </lineage>
</organism>
<dbReference type="Proteomes" id="UP000647172">
    <property type="component" value="Unassembled WGS sequence"/>
</dbReference>
<evidence type="ECO:0000313" key="3">
    <source>
        <dbReference type="EMBL" id="GIE54111.1"/>
    </source>
</evidence>
<proteinExistence type="inferred from homology"/>
<sequence length="287" mass="30142">MTARKIIVGYDRSPDARAAARWALDEAVRTGAPVEFFYAYEWPTWAPAASTVPAPAVWPDGETDRAIKGALHEAVALAKESHPSVRTDISIVNNSAALTLIGRSEEAGLIVLGSRGHSAVVGLLGSVSVAVSGHAHCPVVVVRGEPEAGGPIVAGVDDSGSAQLALGFAVEEAVARRVPLRVIRAFAPVTGLWEDTPMVTRSVTAAERRPLDELVAGWREKHPDLDISVEALVEHPAAALTEASTDAQLLVVGSRGRGAVRGMLLGSVSQHLLRHAACTVAVVHERK</sequence>
<dbReference type="SUPFAM" id="SSF52402">
    <property type="entry name" value="Adenine nucleotide alpha hydrolases-like"/>
    <property type="match status" value="2"/>
</dbReference>
<accession>A0A919MQY5</accession>
<feature type="domain" description="UspA" evidence="2">
    <location>
        <begin position="151"/>
        <end position="284"/>
    </location>
</feature>
<evidence type="ECO:0000313" key="4">
    <source>
        <dbReference type="Proteomes" id="UP000647172"/>
    </source>
</evidence>
<dbReference type="InterPro" id="IPR014729">
    <property type="entry name" value="Rossmann-like_a/b/a_fold"/>
</dbReference>
<dbReference type="AlphaFoldDB" id="A0A919MQY5"/>
<dbReference type="InterPro" id="IPR006016">
    <property type="entry name" value="UspA"/>
</dbReference>
<dbReference type="Pfam" id="PF00582">
    <property type="entry name" value="Usp"/>
    <property type="match status" value="2"/>
</dbReference>
<dbReference type="Gene3D" id="3.40.50.620">
    <property type="entry name" value="HUPs"/>
    <property type="match status" value="2"/>
</dbReference>
<dbReference type="RefSeq" id="WP_203776638.1">
    <property type="nucleotide sequence ID" value="NZ_BAAAYJ010000021.1"/>
</dbReference>
<gene>
    <name evidence="3" type="ORF">Ani05nite_76450</name>
</gene>